<feature type="region of interest" description="Disordered" evidence="1">
    <location>
        <begin position="32"/>
        <end position="70"/>
    </location>
</feature>
<evidence type="ECO:0000256" key="1">
    <source>
        <dbReference type="SAM" id="MobiDB-lite"/>
    </source>
</evidence>
<feature type="compositionally biased region" description="Polar residues" evidence="1">
    <location>
        <begin position="32"/>
        <end position="43"/>
    </location>
</feature>
<dbReference type="Proteomes" id="UP000324748">
    <property type="component" value="Unassembled WGS sequence"/>
</dbReference>
<sequence>MSQTSNLEFVRDPNLVHSSSCNLPLRTRTQKIQSCSPQNSPNILQDHLPGDQDGNTQNNASGLEPLDPQETPLVVVNRRIVGFYTGLLQAAPQDATDPWKPLVGTAPGPSILTPRPQKPSDLVRTGPRTSQPSEGPLDGPDIRPRPPPTVLDGQGRYQSPRHPSRRSDAPRSARRVPERPATPLRPPKPF</sequence>
<dbReference type="EMBL" id="VSWC01000080">
    <property type="protein sequence ID" value="KAA1093069.1"/>
    <property type="molecule type" value="Genomic_DNA"/>
</dbReference>
<evidence type="ECO:0000313" key="3">
    <source>
        <dbReference type="Proteomes" id="UP000324748"/>
    </source>
</evidence>
<evidence type="ECO:0000313" key="2">
    <source>
        <dbReference type="EMBL" id="KAA1093069.1"/>
    </source>
</evidence>
<reference evidence="2 3" key="1">
    <citation type="submission" date="2019-05" db="EMBL/GenBank/DDBJ databases">
        <title>Emergence of the Ug99 lineage of the wheat stem rust pathogen through somatic hybridization.</title>
        <authorList>
            <person name="Li F."/>
            <person name="Upadhyaya N.M."/>
            <person name="Sperschneider J."/>
            <person name="Matny O."/>
            <person name="Nguyen-Phuc H."/>
            <person name="Mago R."/>
            <person name="Raley C."/>
            <person name="Miller M.E."/>
            <person name="Silverstein K.A.T."/>
            <person name="Henningsen E."/>
            <person name="Hirsch C.D."/>
            <person name="Visser B."/>
            <person name="Pretorius Z.A."/>
            <person name="Steffenson B.J."/>
            <person name="Schwessinger B."/>
            <person name="Dodds P.N."/>
            <person name="Figueroa M."/>
        </authorList>
    </citation>
    <scope>NUCLEOTIDE SEQUENCE [LARGE SCALE GENOMIC DNA]</scope>
    <source>
        <strain evidence="2">21-0</strain>
    </source>
</reference>
<feature type="region of interest" description="Disordered" evidence="1">
    <location>
        <begin position="94"/>
        <end position="190"/>
    </location>
</feature>
<protein>
    <submittedName>
        <fullName evidence="2">Uncharacterized protein</fullName>
    </submittedName>
</protein>
<comment type="caution">
    <text evidence="2">The sequence shown here is derived from an EMBL/GenBank/DDBJ whole genome shotgun (WGS) entry which is preliminary data.</text>
</comment>
<proteinExistence type="predicted"/>
<accession>A0A5B0NZA7</accession>
<keyword evidence="3" id="KW-1185">Reference proteome</keyword>
<feature type="compositionally biased region" description="Basic and acidic residues" evidence="1">
    <location>
        <begin position="165"/>
        <end position="178"/>
    </location>
</feature>
<dbReference type="AlphaFoldDB" id="A0A5B0NZA7"/>
<name>A0A5B0NZA7_PUCGR</name>
<organism evidence="2 3">
    <name type="scientific">Puccinia graminis f. sp. tritici</name>
    <dbReference type="NCBI Taxonomy" id="56615"/>
    <lineage>
        <taxon>Eukaryota</taxon>
        <taxon>Fungi</taxon>
        <taxon>Dikarya</taxon>
        <taxon>Basidiomycota</taxon>
        <taxon>Pucciniomycotina</taxon>
        <taxon>Pucciniomycetes</taxon>
        <taxon>Pucciniales</taxon>
        <taxon>Pucciniaceae</taxon>
        <taxon>Puccinia</taxon>
    </lineage>
</organism>
<gene>
    <name evidence="2" type="ORF">PGT21_023742</name>
</gene>